<proteinExistence type="inferred from homology"/>
<evidence type="ECO:0000256" key="8">
    <source>
        <dbReference type="ARBA" id="ARBA00023136"/>
    </source>
</evidence>
<protein>
    <submittedName>
        <fullName evidence="10">Phosphate ABC transporter ATP-binding protein</fullName>
    </submittedName>
</protein>
<dbReference type="InterPro" id="IPR003439">
    <property type="entry name" value="ABC_transporter-like_ATP-bd"/>
</dbReference>
<dbReference type="Gene3D" id="3.30.70.260">
    <property type="match status" value="1"/>
</dbReference>
<dbReference type="PANTHER" id="PTHR43166">
    <property type="entry name" value="AMINO ACID IMPORT ATP-BINDING PROTEIN"/>
    <property type="match status" value="1"/>
</dbReference>
<dbReference type="FunFam" id="3.40.50.300:FF:000056">
    <property type="entry name" value="Cell division ATP-binding protein FtsE"/>
    <property type="match status" value="1"/>
</dbReference>
<keyword evidence="4" id="KW-0547">Nucleotide-binding</keyword>
<dbReference type="InterPro" id="IPR041701">
    <property type="entry name" value="MetN_ABC"/>
</dbReference>
<dbReference type="CDD" id="cd03258">
    <property type="entry name" value="ABC_MetN_methionine_transporter"/>
    <property type="match status" value="1"/>
</dbReference>
<dbReference type="InterPro" id="IPR017871">
    <property type="entry name" value="ABC_transporter-like_CS"/>
</dbReference>
<organism evidence="10 11">
    <name type="scientific">Macrococcus epidermidis</name>
    <dbReference type="NCBI Taxonomy" id="1902580"/>
    <lineage>
        <taxon>Bacteria</taxon>
        <taxon>Bacillati</taxon>
        <taxon>Bacillota</taxon>
        <taxon>Bacilli</taxon>
        <taxon>Bacillales</taxon>
        <taxon>Staphylococcaceae</taxon>
        <taxon>Macrococcus</taxon>
    </lineage>
</organism>
<dbReference type="InterPro" id="IPR050086">
    <property type="entry name" value="MetN_ABC_transporter-like"/>
</dbReference>
<keyword evidence="5 10" id="KW-0067">ATP-binding</keyword>
<dbReference type="PROSITE" id="PS00211">
    <property type="entry name" value="ABC_TRANSPORTER_1"/>
    <property type="match status" value="1"/>
</dbReference>
<dbReference type="InterPro" id="IPR045865">
    <property type="entry name" value="ACT-like_dom_sf"/>
</dbReference>
<dbReference type="Pfam" id="PF00005">
    <property type="entry name" value="ABC_tran"/>
    <property type="match status" value="1"/>
</dbReference>
<dbReference type="SMART" id="SM00930">
    <property type="entry name" value="NIL"/>
    <property type="match status" value="1"/>
</dbReference>
<dbReference type="InterPro" id="IPR003593">
    <property type="entry name" value="AAA+_ATPase"/>
</dbReference>
<dbReference type="GO" id="GO:0006865">
    <property type="term" value="P:amino acid transport"/>
    <property type="evidence" value="ECO:0007669"/>
    <property type="project" value="UniProtKB-KW"/>
</dbReference>
<dbReference type="Pfam" id="PF09383">
    <property type="entry name" value="NIL"/>
    <property type="match status" value="1"/>
</dbReference>
<dbReference type="PROSITE" id="PS50893">
    <property type="entry name" value="ABC_TRANSPORTER_2"/>
    <property type="match status" value="1"/>
</dbReference>
<comment type="similarity">
    <text evidence="1">Belongs to the ABC transporter superfamily.</text>
</comment>
<dbReference type="GO" id="GO:0005524">
    <property type="term" value="F:ATP binding"/>
    <property type="evidence" value="ECO:0007669"/>
    <property type="project" value="UniProtKB-KW"/>
</dbReference>
<keyword evidence="8" id="KW-0472">Membrane</keyword>
<evidence type="ECO:0000259" key="9">
    <source>
        <dbReference type="PROSITE" id="PS50893"/>
    </source>
</evidence>
<dbReference type="InterPro" id="IPR027417">
    <property type="entry name" value="P-loop_NTPase"/>
</dbReference>
<evidence type="ECO:0000256" key="2">
    <source>
        <dbReference type="ARBA" id="ARBA00022448"/>
    </source>
</evidence>
<evidence type="ECO:0000256" key="4">
    <source>
        <dbReference type="ARBA" id="ARBA00022741"/>
    </source>
</evidence>
<name>A0A327ZUG4_9STAP</name>
<evidence type="ECO:0000313" key="11">
    <source>
        <dbReference type="Proteomes" id="UP000249808"/>
    </source>
</evidence>
<dbReference type="InterPro" id="IPR018449">
    <property type="entry name" value="NIL_domain"/>
</dbReference>
<dbReference type="EMBL" id="PZJH01000001">
    <property type="protein sequence ID" value="RAK46030.1"/>
    <property type="molecule type" value="Genomic_DNA"/>
</dbReference>
<evidence type="ECO:0000256" key="5">
    <source>
        <dbReference type="ARBA" id="ARBA00022840"/>
    </source>
</evidence>
<keyword evidence="3" id="KW-1003">Cell membrane</keyword>
<dbReference type="GO" id="GO:0005886">
    <property type="term" value="C:plasma membrane"/>
    <property type="evidence" value="ECO:0007669"/>
    <property type="project" value="UniProtKB-ARBA"/>
</dbReference>
<dbReference type="PANTHER" id="PTHR43166:SF30">
    <property type="entry name" value="METHIONINE IMPORT ATP-BINDING PROTEIN METN"/>
    <property type="match status" value="1"/>
</dbReference>
<dbReference type="Proteomes" id="UP000249808">
    <property type="component" value="Unassembled WGS sequence"/>
</dbReference>
<evidence type="ECO:0000313" key="10">
    <source>
        <dbReference type="EMBL" id="RAK46030.1"/>
    </source>
</evidence>
<dbReference type="AlphaFoldDB" id="A0A327ZUG4"/>
<accession>A0A327ZUG4</accession>
<keyword evidence="6" id="KW-1278">Translocase</keyword>
<keyword evidence="11" id="KW-1185">Reference proteome</keyword>
<evidence type="ECO:0000256" key="6">
    <source>
        <dbReference type="ARBA" id="ARBA00022967"/>
    </source>
</evidence>
<gene>
    <name evidence="10" type="ORF">BHU61_00875</name>
</gene>
<evidence type="ECO:0000256" key="7">
    <source>
        <dbReference type="ARBA" id="ARBA00022970"/>
    </source>
</evidence>
<evidence type="ECO:0000256" key="3">
    <source>
        <dbReference type="ARBA" id="ARBA00022475"/>
    </source>
</evidence>
<keyword evidence="2" id="KW-0813">Transport</keyword>
<sequence length="340" mass="38270">MGIIEIDHVTKTYQTKKGLINALDDVSLSIEKGQIYGIVGYSGAGKSTLLRLINRLEAPSSGYVYVEGRDIVGLKEKDLRKQRQNIGMIFQQFNLFKAKTISDNIRYPLKLTKQYTKAEIEQRVDELLAFVGLADKKDDYPNQLSGGQKQRVGIARALATNPDILLCDEATSALDPETTDEILNLLKDINEKLNITIVIITHEMEVVKSICDEVAVMEKGRVVESNKVFELFTTPVHPTTKRFVHSVLNDDIPKDINVTNRKLYRFIFNHEQILEPVLSKIGRANHVDFNILYGGITELTDRLFGNLLIEAVGDVQNIQSALSEITQHGIEVREVEGFEN</sequence>
<dbReference type="SMART" id="SM00382">
    <property type="entry name" value="AAA"/>
    <property type="match status" value="1"/>
</dbReference>
<reference evidence="10 11" key="1">
    <citation type="journal article" date="2018" name="Front. Microbiol.">
        <title>Description and Comparative Genomics of Macrococcus caseolyticus subsp. hominis subsp. nov., Macrococcus goetzii sp. nov., Macrococcus epidermidis sp. nov., and Macrococcus bohemicus sp. nov., Novel Macrococci From Human Clinical Material With Virulence Potential and Suspected Uptake of Foreign DNA by Natural Transformation.</title>
        <authorList>
            <person name="Maslanova I."/>
            <person name="Wertheimer Z."/>
            <person name="Sedlacek I."/>
            <person name="Svec P."/>
            <person name="Indrakova A."/>
            <person name="Kovarovic V."/>
            <person name="Schumann P."/>
            <person name="Sproer C."/>
            <person name="Kralova S."/>
            <person name="Sedo O."/>
            <person name="Kristofova L."/>
            <person name="Vrbovska V."/>
            <person name="Fuzik T."/>
            <person name="Petras P."/>
            <person name="Zdrahal Z."/>
            <person name="Ruzickova V."/>
            <person name="Doskar J."/>
            <person name="Pantucek R."/>
        </authorList>
    </citation>
    <scope>NUCLEOTIDE SEQUENCE [LARGE SCALE GENOMIC DNA]</scope>
    <source>
        <strain evidence="10 11">01/688</strain>
    </source>
</reference>
<dbReference type="GO" id="GO:0016887">
    <property type="term" value="F:ATP hydrolysis activity"/>
    <property type="evidence" value="ECO:0007669"/>
    <property type="project" value="InterPro"/>
</dbReference>
<dbReference type="SUPFAM" id="SSF52540">
    <property type="entry name" value="P-loop containing nucleoside triphosphate hydrolases"/>
    <property type="match status" value="1"/>
</dbReference>
<keyword evidence="7" id="KW-0029">Amino-acid transport</keyword>
<dbReference type="SUPFAM" id="SSF55021">
    <property type="entry name" value="ACT-like"/>
    <property type="match status" value="1"/>
</dbReference>
<feature type="domain" description="ABC transporter" evidence="9">
    <location>
        <begin position="4"/>
        <end position="244"/>
    </location>
</feature>
<evidence type="ECO:0000256" key="1">
    <source>
        <dbReference type="ARBA" id="ARBA00005417"/>
    </source>
</evidence>
<dbReference type="Gene3D" id="3.40.50.300">
    <property type="entry name" value="P-loop containing nucleotide triphosphate hydrolases"/>
    <property type="match status" value="1"/>
</dbReference>
<comment type="caution">
    <text evidence="10">The sequence shown here is derived from an EMBL/GenBank/DDBJ whole genome shotgun (WGS) entry which is preliminary data.</text>
</comment>